<name>A0A6J5QM59_9CAUD</name>
<dbReference type="EMBL" id="LR797064">
    <property type="protein sequence ID" value="CAB4184862.1"/>
    <property type="molecule type" value="Genomic_DNA"/>
</dbReference>
<gene>
    <name evidence="1" type="ORF">UFOVP1124_45</name>
</gene>
<protein>
    <submittedName>
        <fullName evidence="1">Uncharacterized protein</fullName>
    </submittedName>
</protein>
<accession>A0A6J5QM59</accession>
<sequence length="121" mass="12926">MSDGGEWYGDPVAEHAVRFRRRCGLSRSLSLQAAGGELTTPILTEEQCREFGPLFAERMRHVIEAWRAGNSGPTPQPISSAIMGMISALDEAAGIIRVGLLTIQRPVTAQTEGGGDGGFVQ</sequence>
<evidence type="ECO:0000313" key="1">
    <source>
        <dbReference type="EMBL" id="CAB4184862.1"/>
    </source>
</evidence>
<organism evidence="1">
    <name type="scientific">uncultured Caudovirales phage</name>
    <dbReference type="NCBI Taxonomy" id="2100421"/>
    <lineage>
        <taxon>Viruses</taxon>
        <taxon>Duplodnaviria</taxon>
        <taxon>Heunggongvirae</taxon>
        <taxon>Uroviricota</taxon>
        <taxon>Caudoviricetes</taxon>
        <taxon>Peduoviridae</taxon>
        <taxon>Maltschvirus</taxon>
        <taxon>Maltschvirus maltsch</taxon>
    </lineage>
</organism>
<proteinExistence type="predicted"/>
<reference evidence="1" key="1">
    <citation type="submission" date="2020-05" db="EMBL/GenBank/DDBJ databases">
        <authorList>
            <person name="Chiriac C."/>
            <person name="Salcher M."/>
            <person name="Ghai R."/>
            <person name="Kavagutti S V."/>
        </authorList>
    </citation>
    <scope>NUCLEOTIDE SEQUENCE</scope>
</reference>